<comment type="catalytic activity">
    <reaction evidence="8 9">
        <text>D-glyceraldehyde 3-phosphate = dihydroxyacetone phosphate</text>
        <dbReference type="Rhea" id="RHEA:18585"/>
        <dbReference type="ChEBI" id="CHEBI:57642"/>
        <dbReference type="ChEBI" id="CHEBI:59776"/>
        <dbReference type="EC" id="5.3.1.1"/>
    </reaction>
</comment>
<dbReference type="SUPFAM" id="SSF51351">
    <property type="entry name" value="Triosephosphate isomerase (TIM)"/>
    <property type="match status" value="1"/>
</dbReference>
<evidence type="ECO:0000256" key="1">
    <source>
        <dbReference type="ARBA" id="ARBA00000148"/>
    </source>
</evidence>
<dbReference type="PANTHER" id="PTHR21139">
    <property type="entry name" value="TRIOSEPHOSPHATE ISOMERASE"/>
    <property type="match status" value="1"/>
</dbReference>
<dbReference type="PROSITE" id="PS00171">
    <property type="entry name" value="TIM_1"/>
    <property type="match status" value="1"/>
</dbReference>
<dbReference type="GO" id="GO:0019563">
    <property type="term" value="P:glycerol catabolic process"/>
    <property type="evidence" value="ECO:0007669"/>
    <property type="project" value="TreeGrafter"/>
</dbReference>
<dbReference type="RefSeq" id="WP_288196957.1">
    <property type="nucleotide sequence ID" value="NZ_LT608334.1"/>
</dbReference>
<evidence type="ECO:0000256" key="8">
    <source>
        <dbReference type="HAMAP-Rule" id="MF_00147"/>
    </source>
</evidence>
<name>A0A212LHE8_9HYPH</name>
<evidence type="ECO:0000256" key="3">
    <source>
        <dbReference type="ARBA" id="ARBA00007422"/>
    </source>
</evidence>
<comment type="caution">
    <text evidence="8">Lacks conserved residue(s) required for the propagation of feature annotation.</text>
</comment>
<evidence type="ECO:0000256" key="5">
    <source>
        <dbReference type="ARBA" id="ARBA00022490"/>
    </source>
</evidence>
<dbReference type="AlphaFoldDB" id="A0A212LHE8"/>
<feature type="active site" description="Electrophile" evidence="8">
    <location>
        <position position="97"/>
    </location>
</feature>
<dbReference type="GO" id="GO:0006094">
    <property type="term" value="P:gluconeogenesis"/>
    <property type="evidence" value="ECO:0007669"/>
    <property type="project" value="UniProtKB-UniRule"/>
</dbReference>
<dbReference type="EC" id="5.3.1.1" evidence="8 9"/>
<feature type="binding site" evidence="8">
    <location>
        <position position="212"/>
    </location>
    <ligand>
        <name>substrate</name>
    </ligand>
</feature>
<dbReference type="PANTHER" id="PTHR21139:SF42">
    <property type="entry name" value="TRIOSEPHOSPHATE ISOMERASE"/>
    <property type="match status" value="1"/>
</dbReference>
<dbReference type="CDD" id="cd00311">
    <property type="entry name" value="TIM"/>
    <property type="match status" value="1"/>
</dbReference>
<evidence type="ECO:0000256" key="4">
    <source>
        <dbReference type="ARBA" id="ARBA00022432"/>
    </source>
</evidence>
<evidence type="ECO:0000313" key="10">
    <source>
        <dbReference type="EMBL" id="SCM76928.1"/>
    </source>
</evidence>
<dbReference type="EMBL" id="FMJD01000008">
    <property type="protein sequence ID" value="SCM76928.1"/>
    <property type="molecule type" value="Genomic_DNA"/>
</dbReference>
<dbReference type="Pfam" id="PF00121">
    <property type="entry name" value="TIM"/>
    <property type="match status" value="1"/>
</dbReference>
<keyword evidence="5 8" id="KW-0963">Cytoplasm</keyword>
<feature type="active site" description="Proton acceptor" evidence="8">
    <location>
        <position position="169"/>
    </location>
</feature>
<keyword evidence="6 8" id="KW-0324">Glycolysis</keyword>
<proteinExistence type="inferred from homology"/>
<dbReference type="InterPro" id="IPR013785">
    <property type="entry name" value="Aldolase_TIM"/>
</dbReference>
<comment type="pathway">
    <text evidence="2">Carbohydrate metabolism; erythritol degradation.</text>
</comment>
<dbReference type="GO" id="GO:0046166">
    <property type="term" value="P:glyceraldehyde-3-phosphate biosynthetic process"/>
    <property type="evidence" value="ECO:0007669"/>
    <property type="project" value="TreeGrafter"/>
</dbReference>
<dbReference type="GO" id="GO:0004807">
    <property type="term" value="F:triose-phosphate isomerase activity"/>
    <property type="evidence" value="ECO:0007669"/>
    <property type="project" value="UniProtKB-UniRule"/>
</dbReference>
<protein>
    <recommendedName>
        <fullName evidence="8 9">Triosephosphate isomerase</fullName>
        <shortName evidence="8">TIM</shortName>
        <shortName evidence="8">TPI</shortName>
        <ecNumber evidence="8 9">5.3.1.1</ecNumber>
    </recommendedName>
    <alternativeName>
        <fullName evidence="8">Triose-phosphate isomerase</fullName>
    </alternativeName>
</protein>
<dbReference type="Gene3D" id="3.20.20.70">
    <property type="entry name" value="Aldolase class I"/>
    <property type="match status" value="1"/>
</dbReference>
<comment type="similarity">
    <text evidence="3 8 9">Belongs to the triosephosphate isomerase family.</text>
</comment>
<dbReference type="GO" id="GO:0006096">
    <property type="term" value="P:glycolytic process"/>
    <property type="evidence" value="ECO:0007669"/>
    <property type="project" value="UniProtKB-UniRule"/>
</dbReference>
<comment type="pathway">
    <text evidence="8 9">Carbohydrate degradation; glycolysis; D-glyceraldehyde 3-phosphate from glycerone phosphate: step 1/1.</text>
</comment>
<feature type="binding site" evidence="8">
    <location>
        <position position="175"/>
    </location>
    <ligand>
        <name>substrate</name>
    </ligand>
</feature>
<comment type="function">
    <text evidence="8">Involved in the gluconeogenesis. Catalyzes stereospecifically the conversion of dihydroxyacetone phosphate (DHAP) to D-glyceraldehyde-3-phosphate (G3P).</text>
</comment>
<comment type="pathway">
    <text evidence="8 9">Carbohydrate biosynthesis; gluconeogenesis.</text>
</comment>
<keyword evidence="4 8" id="KW-0312">Gluconeogenesis</keyword>
<reference evidence="10" key="1">
    <citation type="submission" date="2016-08" db="EMBL/GenBank/DDBJ databases">
        <authorList>
            <person name="Seilhamer J.J."/>
        </authorList>
    </citation>
    <scope>NUCLEOTIDE SEQUENCE</scope>
    <source>
        <strain evidence="10">86</strain>
    </source>
</reference>
<dbReference type="InterPro" id="IPR020861">
    <property type="entry name" value="Triosephosphate_isomerase_AS"/>
</dbReference>
<comment type="catalytic activity">
    <reaction evidence="1">
        <text>L-erythrulose 1-phosphate = D-erythrulose 4-phosphate</text>
        <dbReference type="Rhea" id="RHEA:49588"/>
        <dbReference type="ChEBI" id="CHEBI:58002"/>
        <dbReference type="ChEBI" id="CHEBI:90796"/>
        <dbReference type="EC" id="5.3.1.33"/>
    </reaction>
</comment>
<gene>
    <name evidence="8 10" type="primary">tpiA</name>
    <name evidence="10" type="ORF">KL86PLE_40733</name>
</gene>
<dbReference type="UniPathway" id="UPA01066"/>
<dbReference type="InterPro" id="IPR000652">
    <property type="entry name" value="Triosephosphate_isomerase"/>
</dbReference>
<evidence type="ECO:0000256" key="6">
    <source>
        <dbReference type="ARBA" id="ARBA00023152"/>
    </source>
</evidence>
<comment type="subunit">
    <text evidence="8 9">Homodimer.</text>
</comment>
<evidence type="ECO:0000256" key="7">
    <source>
        <dbReference type="ARBA" id="ARBA00023235"/>
    </source>
</evidence>
<comment type="subcellular location">
    <subcellularLocation>
        <location evidence="8 9">Cytoplasm</location>
    </subcellularLocation>
</comment>
<dbReference type="InterPro" id="IPR022896">
    <property type="entry name" value="TrioseP_Isoase_bac/euk"/>
</dbReference>
<dbReference type="GO" id="GO:0005829">
    <property type="term" value="C:cytosol"/>
    <property type="evidence" value="ECO:0007669"/>
    <property type="project" value="TreeGrafter"/>
</dbReference>
<dbReference type="NCBIfam" id="NF000722">
    <property type="entry name" value="PRK00042.2-1"/>
    <property type="match status" value="1"/>
</dbReference>
<accession>A0A212LHE8</accession>
<dbReference type="UniPathway" id="UPA00138"/>
<evidence type="ECO:0000256" key="9">
    <source>
        <dbReference type="RuleBase" id="RU363013"/>
    </source>
</evidence>
<organism evidence="10">
    <name type="scientific">uncultured Pleomorphomonas sp</name>
    <dbReference type="NCBI Taxonomy" id="442121"/>
    <lineage>
        <taxon>Bacteria</taxon>
        <taxon>Pseudomonadati</taxon>
        <taxon>Pseudomonadota</taxon>
        <taxon>Alphaproteobacteria</taxon>
        <taxon>Hyphomicrobiales</taxon>
        <taxon>Pleomorphomonadaceae</taxon>
        <taxon>Pleomorphomonas</taxon>
        <taxon>environmental samples</taxon>
    </lineage>
</organism>
<sequence>MSTFWIGTGWKMNKTVAETRRYIADLKARLPGEAGADCALFIIPPFTALAAAREAIGAAPVLLGAQNMHWAEAGAYTGEISAPMLEEFAIDLVELGHSERREYFGETDATINLKVKAALRHGLRPLVCVGDSAEERAAGASAIAVVRQVRLAFAGLTRAEIGRSLVAYEPVWAIGEGGVPATPEEARAVHVALHGALKELGVPSVPVLYGGSVNLENAAALAAEPAIDGLFVGRAAWSAEGLVSLVSRAMAARKRLRPAPIEAITAG</sequence>
<dbReference type="UniPathway" id="UPA00109">
    <property type="reaction ID" value="UER00189"/>
</dbReference>
<evidence type="ECO:0000256" key="2">
    <source>
        <dbReference type="ARBA" id="ARBA00004939"/>
    </source>
</evidence>
<keyword evidence="7 8" id="KW-0413">Isomerase</keyword>
<dbReference type="PROSITE" id="PS51440">
    <property type="entry name" value="TIM_2"/>
    <property type="match status" value="1"/>
</dbReference>
<dbReference type="InterPro" id="IPR035990">
    <property type="entry name" value="TIM_sf"/>
</dbReference>
<dbReference type="NCBIfam" id="TIGR00419">
    <property type="entry name" value="tim"/>
    <property type="match status" value="1"/>
</dbReference>
<dbReference type="HAMAP" id="MF_00147_B">
    <property type="entry name" value="TIM_B"/>
    <property type="match status" value="1"/>
</dbReference>